<gene>
    <name evidence="1" type="ORF">Ark11_1624</name>
</gene>
<organism evidence="1 2">
    <name type="scientific">Candidatus Ichthyocystis hellenicum</name>
    <dbReference type="NCBI Taxonomy" id="1561003"/>
    <lineage>
        <taxon>Bacteria</taxon>
        <taxon>Pseudomonadati</taxon>
        <taxon>Pseudomonadota</taxon>
        <taxon>Betaproteobacteria</taxon>
        <taxon>Burkholderiales</taxon>
        <taxon>Candidatus Ichthyocystis</taxon>
    </lineage>
</organism>
<name>A0A0S4M5P6_9BURK</name>
<evidence type="ECO:0000313" key="1">
    <source>
        <dbReference type="EMBL" id="CUT18415.1"/>
    </source>
</evidence>
<sequence length="60" mass="6649">MEAHRHRNILHLSGTVAPFLNIGENELLLVIGIMVDDVVSIARKDRIVLDASVMDGILRT</sequence>
<accession>A0A0S4M5P6</accession>
<dbReference type="Proteomes" id="UP000198651">
    <property type="component" value="Chromosome I"/>
</dbReference>
<protein>
    <submittedName>
        <fullName evidence="1">Uncharacterized protein</fullName>
    </submittedName>
</protein>
<reference evidence="2" key="1">
    <citation type="submission" date="2015-11" db="EMBL/GenBank/DDBJ databases">
        <authorList>
            <person name="Seth-Smith H.M.B."/>
        </authorList>
    </citation>
    <scope>NUCLEOTIDE SEQUENCE [LARGE SCALE GENOMIC DNA]</scope>
    <source>
        <strain evidence="2">2013Ark11</strain>
    </source>
</reference>
<proteinExistence type="predicted"/>
<dbReference type="RefSeq" id="WP_157722342.1">
    <property type="nucleotide sequence ID" value="NZ_LN906597.1"/>
</dbReference>
<dbReference type="AlphaFoldDB" id="A0A0S4M5P6"/>
<dbReference type="EMBL" id="LN906597">
    <property type="protein sequence ID" value="CUT18415.1"/>
    <property type="molecule type" value="Genomic_DNA"/>
</dbReference>
<keyword evidence="2" id="KW-1185">Reference proteome</keyword>
<evidence type="ECO:0000313" key="2">
    <source>
        <dbReference type="Proteomes" id="UP000198651"/>
    </source>
</evidence>